<dbReference type="AlphaFoldDB" id="A0A1X4G6K2"/>
<feature type="region of interest" description="Disordered" evidence="1">
    <location>
        <begin position="180"/>
        <end position="222"/>
    </location>
</feature>
<dbReference type="STRING" id="1121945.GCA_000421805_03408"/>
<feature type="compositionally biased region" description="Gly residues" evidence="1">
    <location>
        <begin position="55"/>
        <end position="72"/>
    </location>
</feature>
<dbReference type="EMBL" id="NEDJ01000099">
    <property type="protein sequence ID" value="OSO90655.1"/>
    <property type="molecule type" value="Genomic_DNA"/>
</dbReference>
<dbReference type="PANTHER" id="PTHR42736:SF1">
    <property type="entry name" value="PROTEIN-GLUTAMINE GAMMA-GLUTAMYLTRANSFERASE"/>
    <property type="match status" value="1"/>
</dbReference>
<name>A0A1X4G6K2_HALEZ</name>
<organism evidence="4 5">
    <name type="scientific">Halorubrum ezzemoulense DSM 17463</name>
    <dbReference type="NCBI Taxonomy" id="1121945"/>
    <lineage>
        <taxon>Archaea</taxon>
        <taxon>Methanobacteriati</taxon>
        <taxon>Methanobacteriota</taxon>
        <taxon>Stenosarchaea group</taxon>
        <taxon>Halobacteria</taxon>
        <taxon>Halobacteriales</taxon>
        <taxon>Haloferacaceae</taxon>
        <taxon>Halorubrum</taxon>
    </lineage>
</organism>
<evidence type="ECO:0000259" key="3">
    <source>
        <dbReference type="SMART" id="SM00460"/>
    </source>
</evidence>
<feature type="compositionally biased region" description="Polar residues" evidence="1">
    <location>
        <begin position="180"/>
        <end position="202"/>
    </location>
</feature>
<protein>
    <recommendedName>
        <fullName evidence="3">Transglutaminase-like domain-containing protein</fullName>
    </recommendedName>
</protein>
<keyword evidence="2" id="KW-0812">Transmembrane</keyword>
<feature type="transmembrane region" description="Helical" evidence="2">
    <location>
        <begin position="701"/>
        <end position="719"/>
    </location>
</feature>
<evidence type="ECO:0000256" key="1">
    <source>
        <dbReference type="SAM" id="MobiDB-lite"/>
    </source>
</evidence>
<feature type="compositionally biased region" description="Basic and acidic residues" evidence="1">
    <location>
        <begin position="125"/>
        <end position="138"/>
    </location>
</feature>
<feature type="compositionally biased region" description="Basic and acidic residues" evidence="1">
    <location>
        <begin position="887"/>
        <end position="896"/>
    </location>
</feature>
<accession>A0A1X4G6K2</accession>
<reference evidence="4 5" key="1">
    <citation type="submission" date="2017-04" db="EMBL/GenBank/DDBJ databases">
        <title>MLSA of the genus Halorubrum.</title>
        <authorList>
            <person name="De La Haba R."/>
            <person name="Sanchez-Porro C."/>
            <person name="Infante-Dominguez C."/>
            <person name="Ventosa A."/>
        </authorList>
    </citation>
    <scope>NUCLEOTIDE SEQUENCE [LARGE SCALE GENOMIC DNA]</scope>
    <source>
        <strain evidence="4 5">DSM 17463</strain>
    </source>
</reference>
<dbReference type="Gene3D" id="3.10.620.30">
    <property type="match status" value="1"/>
</dbReference>
<keyword evidence="2" id="KW-1133">Transmembrane helix</keyword>
<feature type="region of interest" description="Disordered" evidence="1">
    <location>
        <begin position="595"/>
        <end position="623"/>
    </location>
</feature>
<dbReference type="InterPro" id="IPR052901">
    <property type="entry name" value="Bact_TGase-like"/>
</dbReference>
<evidence type="ECO:0000313" key="4">
    <source>
        <dbReference type="EMBL" id="OSO90655.1"/>
    </source>
</evidence>
<gene>
    <name evidence="4" type="ORF">B9H04_16660</name>
</gene>
<dbReference type="PANTHER" id="PTHR42736">
    <property type="entry name" value="PROTEIN-GLUTAMINE GAMMA-GLUTAMYLTRANSFERASE"/>
    <property type="match status" value="1"/>
</dbReference>
<proteinExistence type="predicted"/>
<evidence type="ECO:0000313" key="5">
    <source>
        <dbReference type="Proteomes" id="UP000193587"/>
    </source>
</evidence>
<feature type="domain" description="Transglutaminase-like" evidence="3">
    <location>
        <begin position="286"/>
        <end position="356"/>
    </location>
</feature>
<feature type="region of interest" description="Disordered" evidence="1">
    <location>
        <begin position="42"/>
        <end position="81"/>
    </location>
</feature>
<dbReference type="SMART" id="SM00460">
    <property type="entry name" value="TGc"/>
    <property type="match status" value="1"/>
</dbReference>
<dbReference type="InterPro" id="IPR002931">
    <property type="entry name" value="Transglutaminase-like"/>
</dbReference>
<dbReference type="Pfam" id="PF01841">
    <property type="entry name" value="Transglut_core"/>
    <property type="match status" value="1"/>
</dbReference>
<feature type="region of interest" description="Disordered" evidence="1">
    <location>
        <begin position="887"/>
        <end position="908"/>
    </location>
</feature>
<dbReference type="InterPro" id="IPR025403">
    <property type="entry name" value="TgpA-like_C"/>
</dbReference>
<feature type="region of interest" description="Disordered" evidence="1">
    <location>
        <begin position="119"/>
        <end position="138"/>
    </location>
</feature>
<sequence length="908" mass="96077">MSEGRQTGEGMLVIVAIVALLLSAAFLPVVDIFGEENGPGALGLPGDELEESGLGTAGGGGEMPGGTSGSPVGGSLAAPEQTSISSGFNGSLTPVPLFVVNSSETTYWRQTAYTDYTGTGWEQSADDRPISEGVPNDDRTVDSQIIEYEVTVLTDTRSLPTAWQPKSVSLSNQSGTTVRASTVGGVSTDRSLSKGATYTATSSPPPRDATTLRQADGRAPDNIRQTYTQLPADTPDRVGERTAEIVGGEQTRYDRVMAVHDWLESNKGYSLQTDIDSSQPIADQLLFEVDEAYCQHFATTMAAMLRSQDIPARYVVGFAGGSPVGDGESLVTSDRAHAWVEVYFEGVGWVRFDPTPGGSLPVDSPQPPYDLSLNRSAVVGADVAVNVEKNDSAVVGVPVYVNDERVGWTDASGETPATLPYAEEITITARPRGSETKYSDDSGSTTTVADIDGSASTLLTTDFDDATSTVSPRLVEALPTVASSLPLVISRLGGPTIGALGTDFHQVDDATNESSVTYAPETNATISVGGNRTTGGTARLVVAVQDVPVADANIDFDGETVGSTDSDGVYELSLANIEPGNYSVRATRGSVDVSSTLTVTPPEGGNDSETAEDKQRDPLAPNISVSPSLIALPGTSATATVSRNGQPISGTPVRVDGEVVGETDANGTITLSFPIADSVVLTASANGVTGEQSIDGLYRNAGVVVAALVGTLVGLIMIARRYGITRQLLTRRLAAIVALLISIPHRLTNLVIRLAAAFEAAIVGLWRQLTSLPSLLTGSLINILHQVNPYGLLLAAITWVRSRLRGLRRSSDDTTADATTTRTPDTEQHRRIRAIWGSFVEFVRPPKLTTRTPAEISRYAIRQGLPRRPVEYITDLYRAVEYGHRSPDESRLESAREALSTLREEDDE</sequence>
<comment type="caution">
    <text evidence="4">The sequence shown here is derived from an EMBL/GenBank/DDBJ whole genome shotgun (WGS) entry which is preliminary data.</text>
</comment>
<keyword evidence="2" id="KW-0472">Membrane</keyword>
<dbReference type="Proteomes" id="UP000193587">
    <property type="component" value="Unassembled WGS sequence"/>
</dbReference>
<evidence type="ECO:0000256" key="2">
    <source>
        <dbReference type="SAM" id="Phobius"/>
    </source>
</evidence>
<dbReference type="Pfam" id="PF13559">
    <property type="entry name" value="DUF4129"/>
    <property type="match status" value="1"/>
</dbReference>
<dbReference type="SUPFAM" id="SSF54001">
    <property type="entry name" value="Cysteine proteinases"/>
    <property type="match status" value="1"/>
</dbReference>
<dbReference type="RefSeq" id="WP_080508746.1">
    <property type="nucleotide sequence ID" value="NZ_ATXS01000054.1"/>
</dbReference>
<feature type="transmembrane region" description="Helical" evidence="2">
    <location>
        <begin position="12"/>
        <end position="30"/>
    </location>
</feature>
<dbReference type="InterPro" id="IPR038765">
    <property type="entry name" value="Papain-like_cys_pep_sf"/>
</dbReference>